<feature type="compositionally biased region" description="Polar residues" evidence="1">
    <location>
        <begin position="26"/>
        <end position="37"/>
    </location>
</feature>
<dbReference type="EMBL" id="CAQQ02148762">
    <property type="status" value="NOT_ANNOTATED_CDS"/>
    <property type="molecule type" value="Genomic_DNA"/>
</dbReference>
<dbReference type="HOGENOM" id="CLU_2888336_0_0_1"/>
<dbReference type="AlphaFoldDB" id="T1GJJ2"/>
<reference evidence="2" key="2">
    <citation type="submission" date="2015-06" db="UniProtKB">
        <authorList>
            <consortium name="EnsemblMetazoa"/>
        </authorList>
    </citation>
    <scope>IDENTIFICATION</scope>
</reference>
<evidence type="ECO:0000256" key="1">
    <source>
        <dbReference type="SAM" id="MobiDB-lite"/>
    </source>
</evidence>
<proteinExistence type="predicted"/>
<evidence type="ECO:0000313" key="3">
    <source>
        <dbReference type="Proteomes" id="UP000015102"/>
    </source>
</evidence>
<dbReference type="EMBL" id="CAQQ02148763">
    <property type="status" value="NOT_ANNOTATED_CDS"/>
    <property type="molecule type" value="Genomic_DNA"/>
</dbReference>
<evidence type="ECO:0000313" key="2">
    <source>
        <dbReference type="EnsemblMetazoa" id="MESCA003641-PA"/>
    </source>
</evidence>
<dbReference type="Proteomes" id="UP000015102">
    <property type="component" value="Unassembled WGS sequence"/>
</dbReference>
<keyword evidence="3" id="KW-1185">Reference proteome</keyword>
<accession>T1GJJ2</accession>
<protein>
    <submittedName>
        <fullName evidence="2">Uncharacterized protein</fullName>
    </submittedName>
</protein>
<reference evidence="3" key="1">
    <citation type="submission" date="2013-02" db="EMBL/GenBank/DDBJ databases">
        <authorList>
            <person name="Hughes D."/>
        </authorList>
    </citation>
    <scope>NUCLEOTIDE SEQUENCE</scope>
    <source>
        <strain>Durham</strain>
        <strain evidence="3">NC isolate 2 -- Noor lab</strain>
    </source>
</reference>
<name>T1GJJ2_MEGSC</name>
<feature type="region of interest" description="Disordered" evidence="1">
    <location>
        <begin position="26"/>
        <end position="63"/>
    </location>
</feature>
<sequence length="63" mass="7104">MNLGHYTPSVLDWSLTGSNLSEAYTLSSETDPQFTIQRNREQSENGKSSKREEKLKSGKVGER</sequence>
<feature type="compositionally biased region" description="Basic and acidic residues" evidence="1">
    <location>
        <begin position="38"/>
        <end position="63"/>
    </location>
</feature>
<organism evidence="2 3">
    <name type="scientific">Megaselia scalaris</name>
    <name type="common">Humpbacked fly</name>
    <name type="synonym">Phora scalaris</name>
    <dbReference type="NCBI Taxonomy" id="36166"/>
    <lineage>
        <taxon>Eukaryota</taxon>
        <taxon>Metazoa</taxon>
        <taxon>Ecdysozoa</taxon>
        <taxon>Arthropoda</taxon>
        <taxon>Hexapoda</taxon>
        <taxon>Insecta</taxon>
        <taxon>Pterygota</taxon>
        <taxon>Neoptera</taxon>
        <taxon>Endopterygota</taxon>
        <taxon>Diptera</taxon>
        <taxon>Brachycera</taxon>
        <taxon>Muscomorpha</taxon>
        <taxon>Platypezoidea</taxon>
        <taxon>Phoridae</taxon>
        <taxon>Megaseliini</taxon>
        <taxon>Megaselia</taxon>
    </lineage>
</organism>
<dbReference type="EnsemblMetazoa" id="MESCA003641-RA">
    <property type="protein sequence ID" value="MESCA003641-PA"/>
    <property type="gene ID" value="MESCA003641"/>
</dbReference>